<dbReference type="Gene3D" id="3.10.580.10">
    <property type="entry name" value="CBS-domain"/>
    <property type="match status" value="1"/>
</dbReference>
<dbReference type="PANTHER" id="PTHR43080">
    <property type="entry name" value="CBS DOMAIN-CONTAINING PROTEIN CBSX3, MITOCHONDRIAL"/>
    <property type="match status" value="1"/>
</dbReference>
<keyword evidence="1 2" id="KW-0129">CBS domain</keyword>
<dbReference type="InterPro" id="IPR000644">
    <property type="entry name" value="CBS_dom"/>
</dbReference>
<feature type="domain" description="CBS" evidence="3">
    <location>
        <begin position="94"/>
        <end position="150"/>
    </location>
</feature>
<dbReference type="EMBL" id="JAGINU010000001">
    <property type="protein sequence ID" value="MBP2364896.1"/>
    <property type="molecule type" value="Genomic_DNA"/>
</dbReference>
<organism evidence="4 5">
    <name type="scientific">Pseudonocardia parietis</name>
    <dbReference type="NCBI Taxonomy" id="570936"/>
    <lineage>
        <taxon>Bacteria</taxon>
        <taxon>Bacillati</taxon>
        <taxon>Actinomycetota</taxon>
        <taxon>Actinomycetes</taxon>
        <taxon>Pseudonocardiales</taxon>
        <taxon>Pseudonocardiaceae</taxon>
        <taxon>Pseudonocardia</taxon>
    </lineage>
</organism>
<dbReference type="RefSeq" id="WP_210024888.1">
    <property type="nucleotide sequence ID" value="NZ_JAGINU010000001.1"/>
</dbReference>
<dbReference type="InterPro" id="IPR046342">
    <property type="entry name" value="CBS_dom_sf"/>
</dbReference>
<accession>A0ABS4VLV3</accession>
<reference evidence="4 5" key="1">
    <citation type="submission" date="2021-03" db="EMBL/GenBank/DDBJ databases">
        <title>Sequencing the genomes of 1000 actinobacteria strains.</title>
        <authorList>
            <person name="Klenk H.-P."/>
        </authorList>
    </citation>
    <scope>NUCLEOTIDE SEQUENCE [LARGE SCALE GENOMIC DNA]</scope>
    <source>
        <strain evidence="4 5">DSM 45256</strain>
    </source>
</reference>
<dbReference type="InterPro" id="IPR051257">
    <property type="entry name" value="Diverse_CBS-Domain"/>
</dbReference>
<protein>
    <submittedName>
        <fullName evidence="4">CBS domain-containing protein</fullName>
    </submittedName>
</protein>
<evidence type="ECO:0000313" key="5">
    <source>
        <dbReference type="Proteomes" id="UP001519295"/>
    </source>
</evidence>
<dbReference type="InterPro" id="IPR007055">
    <property type="entry name" value="BON_dom"/>
</dbReference>
<comment type="caution">
    <text evidence="4">The sequence shown here is derived from an EMBL/GenBank/DDBJ whole genome shotgun (WGS) entry which is preliminary data.</text>
</comment>
<dbReference type="SMART" id="SM00116">
    <property type="entry name" value="CBS"/>
    <property type="match status" value="2"/>
</dbReference>
<dbReference type="Pfam" id="PF04972">
    <property type="entry name" value="BON"/>
    <property type="match status" value="1"/>
</dbReference>
<name>A0ABS4VLV3_9PSEU</name>
<evidence type="ECO:0000256" key="1">
    <source>
        <dbReference type="ARBA" id="ARBA00023122"/>
    </source>
</evidence>
<dbReference type="Gene3D" id="3.30.1340.30">
    <property type="match status" value="1"/>
</dbReference>
<feature type="domain" description="CBS" evidence="3">
    <location>
        <begin position="10"/>
        <end position="68"/>
    </location>
</feature>
<gene>
    <name evidence="4" type="ORF">JOF36_000592</name>
</gene>
<dbReference type="Proteomes" id="UP001519295">
    <property type="component" value="Unassembled WGS sequence"/>
</dbReference>
<sequence length="222" mass="23640">MPELPVSALMTRALASVGLDTPAKHVVGMLVAHDVRALPVIDHLGRPVGVISDVDTLSTIHRRSGRPNGLLRRAGFQARVSRRDSEAVVASELMRAPAPTVLDSAPVGVATQRLITAGIGALFVVNSSDCLIGVLTARDALRPLLRRDPEIHAEIEHVVASAAPSEYGIEVSVRDGEVRLHGCLGLHSTAAQIECAVLRIRGVLAVHNAIRYEVDDMLITGF</sequence>
<dbReference type="PANTHER" id="PTHR43080:SF29">
    <property type="entry name" value="OS02G0818000 PROTEIN"/>
    <property type="match status" value="1"/>
</dbReference>
<dbReference type="PROSITE" id="PS51371">
    <property type="entry name" value="CBS"/>
    <property type="match status" value="2"/>
</dbReference>
<proteinExistence type="predicted"/>
<evidence type="ECO:0000256" key="2">
    <source>
        <dbReference type="PROSITE-ProRule" id="PRU00703"/>
    </source>
</evidence>
<dbReference type="SUPFAM" id="SSF54631">
    <property type="entry name" value="CBS-domain pair"/>
    <property type="match status" value="1"/>
</dbReference>
<keyword evidence="5" id="KW-1185">Reference proteome</keyword>
<evidence type="ECO:0000259" key="3">
    <source>
        <dbReference type="PROSITE" id="PS51371"/>
    </source>
</evidence>
<evidence type="ECO:0000313" key="4">
    <source>
        <dbReference type="EMBL" id="MBP2364896.1"/>
    </source>
</evidence>
<dbReference type="Pfam" id="PF00571">
    <property type="entry name" value="CBS"/>
    <property type="match status" value="2"/>
</dbReference>